<gene>
    <name evidence="2" type="ORF">V7S43_004901</name>
</gene>
<proteinExistence type="predicted"/>
<name>A0ABD3FRM7_9STRA</name>
<sequence>MQIASFTAVATAALAFNCAGAHGYVSKPAAQFVDPTASTSYAKTITADVNGAFGGLKWDEQPGGQRGDLHLSLP</sequence>
<keyword evidence="3" id="KW-1185">Reference proteome</keyword>
<dbReference type="Proteomes" id="UP001632037">
    <property type="component" value="Unassembled WGS sequence"/>
</dbReference>
<protein>
    <submittedName>
        <fullName evidence="2">Uncharacterized protein</fullName>
    </submittedName>
</protein>
<comment type="caution">
    <text evidence="2">The sequence shown here is derived from an EMBL/GenBank/DDBJ whole genome shotgun (WGS) entry which is preliminary data.</text>
</comment>
<evidence type="ECO:0000313" key="3">
    <source>
        <dbReference type="Proteomes" id="UP001632037"/>
    </source>
</evidence>
<dbReference type="EMBL" id="JBIMZQ010000008">
    <property type="protein sequence ID" value="KAL3669513.1"/>
    <property type="molecule type" value="Genomic_DNA"/>
</dbReference>
<organism evidence="2 3">
    <name type="scientific">Phytophthora oleae</name>
    <dbReference type="NCBI Taxonomy" id="2107226"/>
    <lineage>
        <taxon>Eukaryota</taxon>
        <taxon>Sar</taxon>
        <taxon>Stramenopiles</taxon>
        <taxon>Oomycota</taxon>
        <taxon>Peronosporomycetes</taxon>
        <taxon>Peronosporales</taxon>
        <taxon>Peronosporaceae</taxon>
        <taxon>Phytophthora</taxon>
    </lineage>
</organism>
<accession>A0ABD3FRM7</accession>
<keyword evidence="1" id="KW-0732">Signal</keyword>
<evidence type="ECO:0000313" key="2">
    <source>
        <dbReference type="EMBL" id="KAL3669513.1"/>
    </source>
</evidence>
<feature type="signal peptide" evidence="1">
    <location>
        <begin position="1"/>
        <end position="23"/>
    </location>
</feature>
<dbReference type="AlphaFoldDB" id="A0ABD3FRM7"/>
<evidence type="ECO:0000256" key="1">
    <source>
        <dbReference type="SAM" id="SignalP"/>
    </source>
</evidence>
<feature type="chain" id="PRO_5044761673" evidence="1">
    <location>
        <begin position="24"/>
        <end position="74"/>
    </location>
</feature>
<reference evidence="2 3" key="1">
    <citation type="submission" date="2024-09" db="EMBL/GenBank/DDBJ databases">
        <title>Genome sequencing and assembly of Phytophthora oleae, isolate VK10A, causative agent of rot of olive drupes.</title>
        <authorList>
            <person name="Conti Taguali S."/>
            <person name="Riolo M."/>
            <person name="La Spada F."/>
            <person name="Cacciola S.O."/>
            <person name="Dionisio G."/>
        </authorList>
    </citation>
    <scope>NUCLEOTIDE SEQUENCE [LARGE SCALE GENOMIC DNA]</scope>
    <source>
        <strain evidence="2 3">VK10A</strain>
    </source>
</reference>